<dbReference type="OrthoDB" id="4867305at2759"/>
<sequence>MSNFNRLRNVLEGRLGRESTRPAFDVFPLLERFRPTFRPRRTTLAPPGASHTSAKGRQFMINSLYHDLGVCVYAGASASQLEQIGNLLKTITANGGSSVDLNAAFKSPGKLSHHSHSKWVKYRVQTEDRHIDPGWGRDIGRLSLEGIHELCMKASSKWMDETTRAVQKQLPELGVKRYLITDVYLRSPRSIKGIMHPTISGHRRLDVDAHCHLYQGEHTKSLHVRLYTVGTGSLVGVSHMRVEFATSEDGYSLLLPADRLEALNQAPSLPLTKYDEVKKATDLVFYLEQKTWAGQVDKWDPTEDLIHKAVKIRYVSEEGQKV</sequence>
<keyword evidence="2" id="KW-1185">Reference proteome</keyword>
<name>A0A9P8W452_9HYPO</name>
<gene>
    <name evidence="1" type="ORF">B0T10DRAFT_39885</name>
</gene>
<evidence type="ECO:0000313" key="1">
    <source>
        <dbReference type="EMBL" id="KAH6889755.1"/>
    </source>
</evidence>
<organism evidence="1 2">
    <name type="scientific">Thelonectria olida</name>
    <dbReference type="NCBI Taxonomy" id="1576542"/>
    <lineage>
        <taxon>Eukaryota</taxon>
        <taxon>Fungi</taxon>
        <taxon>Dikarya</taxon>
        <taxon>Ascomycota</taxon>
        <taxon>Pezizomycotina</taxon>
        <taxon>Sordariomycetes</taxon>
        <taxon>Hypocreomycetidae</taxon>
        <taxon>Hypocreales</taxon>
        <taxon>Nectriaceae</taxon>
        <taxon>Thelonectria</taxon>
    </lineage>
</organism>
<dbReference type="Proteomes" id="UP000777438">
    <property type="component" value="Unassembled WGS sequence"/>
</dbReference>
<reference evidence="1 2" key="1">
    <citation type="journal article" date="2021" name="Nat. Commun.">
        <title>Genetic determinants of endophytism in the Arabidopsis root mycobiome.</title>
        <authorList>
            <person name="Mesny F."/>
            <person name="Miyauchi S."/>
            <person name="Thiergart T."/>
            <person name="Pickel B."/>
            <person name="Atanasova L."/>
            <person name="Karlsson M."/>
            <person name="Huettel B."/>
            <person name="Barry K.W."/>
            <person name="Haridas S."/>
            <person name="Chen C."/>
            <person name="Bauer D."/>
            <person name="Andreopoulos W."/>
            <person name="Pangilinan J."/>
            <person name="LaButti K."/>
            <person name="Riley R."/>
            <person name="Lipzen A."/>
            <person name="Clum A."/>
            <person name="Drula E."/>
            <person name="Henrissat B."/>
            <person name="Kohler A."/>
            <person name="Grigoriev I.V."/>
            <person name="Martin F.M."/>
            <person name="Hacquard S."/>
        </authorList>
    </citation>
    <scope>NUCLEOTIDE SEQUENCE [LARGE SCALE GENOMIC DNA]</scope>
    <source>
        <strain evidence="1 2">MPI-CAGE-CH-0241</strain>
    </source>
</reference>
<dbReference type="AlphaFoldDB" id="A0A9P8W452"/>
<comment type="caution">
    <text evidence="1">The sequence shown here is derived from an EMBL/GenBank/DDBJ whole genome shotgun (WGS) entry which is preliminary data.</text>
</comment>
<accession>A0A9P8W452</accession>
<proteinExistence type="predicted"/>
<protein>
    <submittedName>
        <fullName evidence="1">Uncharacterized protein</fullName>
    </submittedName>
</protein>
<dbReference type="EMBL" id="JAGPYM010000010">
    <property type="protein sequence ID" value="KAH6889755.1"/>
    <property type="molecule type" value="Genomic_DNA"/>
</dbReference>
<evidence type="ECO:0000313" key="2">
    <source>
        <dbReference type="Proteomes" id="UP000777438"/>
    </source>
</evidence>